<protein>
    <submittedName>
        <fullName evidence="1">Uncharacterized protein</fullName>
    </submittedName>
</protein>
<dbReference type="EMBL" id="JAMXHT010000002">
    <property type="protein sequence ID" value="MCO5397569.1"/>
    <property type="molecule type" value="Genomic_DNA"/>
</dbReference>
<keyword evidence="2" id="KW-1185">Reference proteome</keyword>
<gene>
    <name evidence="1" type="ORF">NG900_05065</name>
</gene>
<accession>A0ABT1AGX6</accession>
<name>A0ABT1AGX6_9RALS</name>
<comment type="caution">
    <text evidence="1">The sequence shown here is derived from an EMBL/GenBank/DDBJ whole genome shotgun (WGS) entry which is preliminary data.</text>
</comment>
<evidence type="ECO:0000313" key="1">
    <source>
        <dbReference type="EMBL" id="MCO5397569.1"/>
    </source>
</evidence>
<dbReference type="RefSeq" id="WP_252677409.1">
    <property type="nucleotide sequence ID" value="NZ_JAMXHT010000002.1"/>
</dbReference>
<reference evidence="1" key="2">
    <citation type="journal article" date="2023" name="Front. Microbiol.">
        <title>Ralstonia chuxiongensis sp. nov., Ralstonia mojiangensis sp. nov., and Ralstonia soli sp. nov., isolated from tobacco fields, are three novel species in the family Burkholderiaceae.</title>
        <authorList>
            <person name="Lu C.H."/>
            <person name="Zhang Y.Y."/>
            <person name="Jiang N."/>
            <person name="Chen W."/>
            <person name="Shao X."/>
            <person name="Zhao Z.M."/>
            <person name="Lu W.L."/>
            <person name="Hu X."/>
            <person name="Xi Y.X."/>
            <person name="Zou S.Y."/>
            <person name="Wei Q.J."/>
            <person name="Lin Z.L."/>
            <person name="Gong L."/>
            <person name="Gai X.T."/>
            <person name="Zhang L.Q."/>
            <person name="Li J.Y."/>
            <person name="Jin Y."/>
            <person name="Xia Z.Y."/>
        </authorList>
    </citation>
    <scope>NUCLEOTIDE SEQUENCE</scope>
    <source>
        <strain evidence="1">21MJYT02-11</strain>
    </source>
</reference>
<evidence type="ECO:0000313" key="2">
    <source>
        <dbReference type="Proteomes" id="UP001162811"/>
    </source>
</evidence>
<organism evidence="1 2">
    <name type="scientific">Ralstonia soli</name>
    <dbReference type="NCBI Taxonomy" id="2953896"/>
    <lineage>
        <taxon>Bacteria</taxon>
        <taxon>Pseudomonadati</taxon>
        <taxon>Pseudomonadota</taxon>
        <taxon>Betaproteobacteria</taxon>
        <taxon>Burkholderiales</taxon>
        <taxon>Burkholderiaceae</taxon>
        <taxon>Ralstonia</taxon>
    </lineage>
</organism>
<reference evidence="1" key="1">
    <citation type="submission" date="2022-06" db="EMBL/GenBank/DDBJ databases">
        <authorList>
            <person name="Lu C.-H."/>
        </authorList>
    </citation>
    <scope>NUCLEOTIDE SEQUENCE</scope>
    <source>
        <strain evidence="1">21MJYT02-11</strain>
    </source>
</reference>
<sequence length="68" mass="7605">MKSIKREDVRRILIHFAGLGAPARVEFLAAMNEYLFASPQRRRVIMHAWKEQGQTQGDGVPPASPDSA</sequence>
<proteinExistence type="predicted"/>
<dbReference type="Proteomes" id="UP001162811">
    <property type="component" value="Unassembled WGS sequence"/>
</dbReference>